<dbReference type="GO" id="GO:0019563">
    <property type="term" value="P:glycerol catabolic process"/>
    <property type="evidence" value="ECO:0007669"/>
    <property type="project" value="TreeGrafter"/>
</dbReference>
<dbReference type="NCBIfam" id="TIGR00419">
    <property type="entry name" value="tim"/>
    <property type="match status" value="1"/>
</dbReference>
<evidence type="ECO:0000313" key="6">
    <source>
        <dbReference type="EMBL" id="KAG7378257.1"/>
    </source>
</evidence>
<evidence type="ECO:0000256" key="4">
    <source>
        <dbReference type="RuleBase" id="RU363013"/>
    </source>
</evidence>
<dbReference type="PROSITE" id="PS51440">
    <property type="entry name" value="TIM_2"/>
    <property type="match status" value="1"/>
</dbReference>
<comment type="pathway">
    <text evidence="4">Carbohydrate degradation; glycolysis; D-glyceraldehyde 3-phosphate from glycerone phosphate: step 1/1.</text>
</comment>
<dbReference type="EMBL" id="JAGDFL010001063">
    <property type="protein sequence ID" value="KAG7378257.1"/>
    <property type="molecule type" value="Genomic_DNA"/>
</dbReference>
<evidence type="ECO:0000256" key="3">
    <source>
        <dbReference type="ARBA" id="ARBA00023235"/>
    </source>
</evidence>
<dbReference type="GO" id="GO:0004807">
    <property type="term" value="F:triose-phosphate isomerase activity"/>
    <property type="evidence" value="ECO:0007669"/>
    <property type="project" value="UniProtKB-EC"/>
</dbReference>
<feature type="region of interest" description="Disordered" evidence="5">
    <location>
        <begin position="97"/>
        <end position="123"/>
    </location>
</feature>
<evidence type="ECO:0000256" key="2">
    <source>
        <dbReference type="ARBA" id="ARBA00011738"/>
    </source>
</evidence>
<proteinExistence type="inferred from homology"/>
<dbReference type="PANTHER" id="PTHR21139">
    <property type="entry name" value="TRIOSEPHOSPHATE ISOMERASE"/>
    <property type="match status" value="1"/>
</dbReference>
<name>A0A8T1VAD0_9STRA</name>
<dbReference type="CDD" id="cd00311">
    <property type="entry name" value="TIM"/>
    <property type="match status" value="1"/>
</dbReference>
<comment type="subunit">
    <text evidence="2">Homodimer.</text>
</comment>
<evidence type="ECO:0000256" key="1">
    <source>
        <dbReference type="ARBA" id="ARBA00007422"/>
    </source>
</evidence>
<comment type="pathway">
    <text evidence="4">Carbohydrate biosynthesis; gluconeogenesis.</text>
</comment>
<keyword evidence="4" id="KW-0312">Gluconeogenesis</keyword>
<dbReference type="HAMAP" id="MF_00147_B">
    <property type="entry name" value="TIM_B"/>
    <property type="match status" value="1"/>
</dbReference>
<dbReference type="GO" id="GO:0046166">
    <property type="term" value="P:glyceraldehyde-3-phosphate biosynthetic process"/>
    <property type="evidence" value="ECO:0007669"/>
    <property type="project" value="TreeGrafter"/>
</dbReference>
<dbReference type="GO" id="GO:0006096">
    <property type="term" value="P:glycolytic process"/>
    <property type="evidence" value="ECO:0007669"/>
    <property type="project" value="UniProtKB-KW"/>
</dbReference>
<comment type="catalytic activity">
    <reaction evidence="4">
        <text>D-glyceraldehyde 3-phosphate = dihydroxyacetone phosphate</text>
        <dbReference type="Rhea" id="RHEA:18585"/>
        <dbReference type="ChEBI" id="CHEBI:57642"/>
        <dbReference type="ChEBI" id="CHEBI:59776"/>
        <dbReference type="EC" id="5.3.1.1"/>
    </reaction>
</comment>
<dbReference type="InterPro" id="IPR020861">
    <property type="entry name" value="Triosephosphate_isomerase_AS"/>
</dbReference>
<accession>A0A8T1VAD0</accession>
<organism evidence="6 7">
    <name type="scientific">Phytophthora boehmeriae</name>
    <dbReference type="NCBI Taxonomy" id="109152"/>
    <lineage>
        <taxon>Eukaryota</taxon>
        <taxon>Sar</taxon>
        <taxon>Stramenopiles</taxon>
        <taxon>Oomycota</taxon>
        <taxon>Peronosporomycetes</taxon>
        <taxon>Peronosporales</taxon>
        <taxon>Peronosporaceae</taxon>
        <taxon>Phytophthora</taxon>
    </lineage>
</organism>
<dbReference type="GO" id="GO:0006094">
    <property type="term" value="P:gluconeogenesis"/>
    <property type="evidence" value="ECO:0007669"/>
    <property type="project" value="UniProtKB-KW"/>
</dbReference>
<keyword evidence="4" id="KW-0324">Glycolysis</keyword>
<gene>
    <name evidence="6" type="ORF">PHYBOEH_000456</name>
</gene>
<feature type="compositionally biased region" description="Low complexity" evidence="5">
    <location>
        <begin position="99"/>
        <end position="118"/>
    </location>
</feature>
<evidence type="ECO:0000313" key="7">
    <source>
        <dbReference type="Proteomes" id="UP000693981"/>
    </source>
</evidence>
<dbReference type="AlphaFoldDB" id="A0A8T1VAD0"/>
<dbReference type="PROSITE" id="PS00171">
    <property type="entry name" value="TIM_1"/>
    <property type="match status" value="1"/>
</dbReference>
<comment type="caution">
    <text evidence="6">The sequence shown here is derived from an EMBL/GenBank/DDBJ whole genome shotgun (WGS) entry which is preliminary data.</text>
</comment>
<comment type="similarity">
    <text evidence="1 4">Belongs to the triosephosphate isomerase family.</text>
</comment>
<dbReference type="InterPro" id="IPR022896">
    <property type="entry name" value="TrioseP_Isoase_bac/euk"/>
</dbReference>
<sequence>MYAASASIPTTADAPTTVTTAAPIVTEAPTEAPSSGESCTQIVSSGDAAVGINIATDTSCANGGAGCIDNVCRFCKTSDTPQSSAFVDCTSIGGSADSPTVTPATEAPIPTETPAATPDNSGEECTQTVSDGDAAVGINIITDNSTNLFAMARTYLIGGNWKCNGTVQSVKDLCAQLNKVDVTSDKLEVVVSPPTLHIDLAKSLLQKDIAVSAQNVSLTGTGAYTGEIAAEQLLDFGLQWTITGHSERRAYYHETDEIVAQKTKRALDLGLKVIFCIGESLEERQANKTLDVITRQTQALTSIVTEADWDRIVIAYEPVWAIGTGVVATPAQAQEAHKDLRAWIADKVSPAVAEKVRIIYGGSVKGDNCEELIALKDVDGFLVGGASLKPEFEKIIKSAM</sequence>
<dbReference type="GO" id="GO:0005829">
    <property type="term" value="C:cytosol"/>
    <property type="evidence" value="ECO:0007669"/>
    <property type="project" value="TreeGrafter"/>
</dbReference>
<protein>
    <recommendedName>
        <fullName evidence="4">Triosephosphate isomerase</fullName>
        <ecNumber evidence="4">5.3.1.1</ecNumber>
    </recommendedName>
</protein>
<reference evidence="6" key="1">
    <citation type="submission" date="2021-02" db="EMBL/GenBank/DDBJ databases">
        <authorList>
            <person name="Palmer J.M."/>
        </authorList>
    </citation>
    <scope>NUCLEOTIDE SEQUENCE</scope>
    <source>
        <strain evidence="6">SCRP23</strain>
    </source>
</reference>
<keyword evidence="7" id="KW-1185">Reference proteome</keyword>
<keyword evidence="3 4" id="KW-0413">Isomerase</keyword>
<dbReference type="OrthoDB" id="6715177at2759"/>
<dbReference type="FunFam" id="3.20.20.70:FF:000025">
    <property type="entry name" value="Triosephosphate isomerase"/>
    <property type="match status" value="1"/>
</dbReference>
<dbReference type="PANTHER" id="PTHR21139:SF2">
    <property type="entry name" value="TRIOSEPHOSPHATE ISOMERASE"/>
    <property type="match status" value="1"/>
</dbReference>
<dbReference type="Proteomes" id="UP000693981">
    <property type="component" value="Unassembled WGS sequence"/>
</dbReference>
<evidence type="ECO:0000256" key="5">
    <source>
        <dbReference type="SAM" id="MobiDB-lite"/>
    </source>
</evidence>
<dbReference type="EC" id="5.3.1.1" evidence="4"/>
<dbReference type="Pfam" id="PF00121">
    <property type="entry name" value="TIM"/>
    <property type="match status" value="1"/>
</dbReference>
<dbReference type="InterPro" id="IPR000652">
    <property type="entry name" value="Triosephosphate_isomerase"/>
</dbReference>